<dbReference type="GO" id="GO:0042121">
    <property type="term" value="P:alginic acid biosynthetic process"/>
    <property type="evidence" value="ECO:0007669"/>
    <property type="project" value="UniProtKB-KW"/>
</dbReference>
<keyword evidence="11" id="KW-0808">Transferase</keyword>
<keyword evidence="14" id="KW-1185">Reference proteome</keyword>
<dbReference type="InterPro" id="IPR028362">
    <property type="entry name" value="AlgI"/>
</dbReference>
<comment type="similarity">
    <text evidence="3 11">Belongs to the membrane-bound acyltransferase family.</text>
</comment>
<keyword evidence="8 12" id="KW-1133">Transmembrane helix</keyword>
<feature type="transmembrane region" description="Helical" evidence="12">
    <location>
        <begin position="75"/>
        <end position="94"/>
    </location>
</feature>
<evidence type="ECO:0000256" key="5">
    <source>
        <dbReference type="ARBA" id="ARBA00022475"/>
    </source>
</evidence>
<dbReference type="PANTHER" id="PTHR13285:SF18">
    <property type="entry name" value="PROTEIN-CYSTEINE N-PALMITOYLTRANSFERASE RASP"/>
    <property type="match status" value="1"/>
</dbReference>
<dbReference type="Proteomes" id="UP000290849">
    <property type="component" value="Unassembled WGS sequence"/>
</dbReference>
<dbReference type="InterPro" id="IPR051085">
    <property type="entry name" value="MB_O-acyltransferase"/>
</dbReference>
<comment type="pathway">
    <text evidence="2">Glycan biosynthesis; alginate biosynthesis.</text>
</comment>
<evidence type="ECO:0000256" key="6">
    <source>
        <dbReference type="ARBA" id="ARBA00022692"/>
    </source>
</evidence>
<dbReference type="PIRSF" id="PIRSF500217">
    <property type="entry name" value="AlgI"/>
    <property type="match status" value="1"/>
</dbReference>
<dbReference type="InterPro" id="IPR004299">
    <property type="entry name" value="MBOAT_fam"/>
</dbReference>
<evidence type="ECO:0000256" key="3">
    <source>
        <dbReference type="ARBA" id="ARBA00010323"/>
    </source>
</evidence>
<evidence type="ECO:0000256" key="8">
    <source>
        <dbReference type="ARBA" id="ARBA00022989"/>
    </source>
</evidence>
<dbReference type="PANTHER" id="PTHR13285">
    <property type="entry name" value="ACYLTRANSFERASE"/>
    <property type="match status" value="1"/>
</dbReference>
<feature type="transmembrane region" description="Helical" evidence="12">
    <location>
        <begin position="42"/>
        <end position="63"/>
    </location>
</feature>
<proteinExistence type="inferred from homology"/>
<comment type="caution">
    <text evidence="13">The sequence shown here is derived from an EMBL/GenBank/DDBJ whole genome shotgun (WGS) entry which is preliminary data.</text>
</comment>
<dbReference type="PIRSF" id="PIRSF016636">
    <property type="entry name" value="AlgI_DltB"/>
    <property type="match status" value="1"/>
</dbReference>
<evidence type="ECO:0000313" key="13">
    <source>
        <dbReference type="EMBL" id="RXN86029.1"/>
    </source>
</evidence>
<feature type="transmembrane region" description="Helical" evidence="12">
    <location>
        <begin position="357"/>
        <end position="381"/>
    </location>
</feature>
<sequence length="478" mass="53698">MLFNSFEFFTFFAAFLALYFGVPARQQGVVLLVGSYIFYMGWRPSFAILLAFTTLVDYTTALAMQNARSTGARKGAMLTALIINLGILGAVKYLDFVISNVAGLTGFFGFDIPPYALNLILPIGISFYTFQSVGYTLDVYNRRIPAERDFITYAQYVSFFPQLVAGPIERGGHMLPQFRRTHVLRYDNVVSGGWLIGYGLFKKMCVADAISPFIAGIYEHPSAYPGSYQIVAALLFAAQIYCDFSGYSDIARGVARIMDYELMVNFRQPYFASSLTDFWRRWHISLSTWFRDYLYMPLGGSRRKAKATRNVLLVFIVSGIWHGAAWTFVIWGALHGVGLVVERWFRGTAPRKWLDDALPALSAVLGRGWMLLLVLAGWVFFRAQSLQDALDVFHHLGSLGSLTYDRFNALGLSAYQIATLTMSLVLLACVDYQLVHRPERLARLAASRTASTVAGVGLAYYVLLFGVFGRTEFIYFQF</sequence>
<keyword evidence="9 11" id="KW-0472">Membrane</keyword>
<dbReference type="AlphaFoldDB" id="A0A4Q1HG11"/>
<feature type="transmembrane region" description="Helical" evidence="12">
    <location>
        <begin position="446"/>
        <end position="468"/>
    </location>
</feature>
<evidence type="ECO:0000256" key="12">
    <source>
        <dbReference type="SAM" id="Phobius"/>
    </source>
</evidence>
<reference evidence="13 14" key="1">
    <citation type="journal article" date="2017" name="Int. J. Syst. Evol. Microbiol.">
        <title>Achromobacter aloeverae sp. nov., isolated from the root of Aloe vera (L.) Burm.f.</title>
        <authorList>
            <person name="Kuncharoen N."/>
            <person name="Muramatsu Y."/>
            <person name="Shibata C."/>
            <person name="Kamakura Y."/>
            <person name="Nakagawa Y."/>
            <person name="Tanasupawat S."/>
        </authorList>
    </citation>
    <scope>NUCLEOTIDE SEQUENCE [LARGE SCALE GENOMIC DNA]</scope>
    <source>
        <strain evidence="13 14">AVA-1</strain>
    </source>
</reference>
<feature type="transmembrane region" description="Helical" evidence="12">
    <location>
        <begin position="311"/>
        <end position="337"/>
    </location>
</feature>
<dbReference type="Pfam" id="PF03062">
    <property type="entry name" value="MBOAT"/>
    <property type="match status" value="1"/>
</dbReference>
<name>A0A4Q1HG11_9BURK</name>
<feature type="transmembrane region" description="Helical" evidence="12">
    <location>
        <begin position="114"/>
        <end position="137"/>
    </location>
</feature>
<evidence type="ECO:0000256" key="9">
    <source>
        <dbReference type="ARBA" id="ARBA00023136"/>
    </source>
</evidence>
<dbReference type="GO" id="GO:0005886">
    <property type="term" value="C:plasma membrane"/>
    <property type="evidence" value="ECO:0007669"/>
    <property type="project" value="UniProtKB-SubCell"/>
</dbReference>
<keyword evidence="11" id="KW-0012">Acyltransferase</keyword>
<evidence type="ECO:0000256" key="1">
    <source>
        <dbReference type="ARBA" id="ARBA00004651"/>
    </source>
</evidence>
<organism evidence="13 14">
    <name type="scientific">Achromobacter aloeverae</name>
    <dbReference type="NCBI Taxonomy" id="1750518"/>
    <lineage>
        <taxon>Bacteria</taxon>
        <taxon>Pseudomonadati</taxon>
        <taxon>Pseudomonadota</taxon>
        <taxon>Betaproteobacteria</taxon>
        <taxon>Burkholderiales</taxon>
        <taxon>Alcaligenaceae</taxon>
        <taxon>Achromobacter</taxon>
    </lineage>
</organism>
<evidence type="ECO:0000256" key="7">
    <source>
        <dbReference type="ARBA" id="ARBA00022841"/>
    </source>
</evidence>
<evidence type="ECO:0000256" key="11">
    <source>
        <dbReference type="PIRNR" id="PIRNR016636"/>
    </source>
</evidence>
<dbReference type="InterPro" id="IPR024194">
    <property type="entry name" value="Ac/AlaTfrase_AlgI/DltB"/>
</dbReference>
<dbReference type="OrthoDB" id="139172at2"/>
<dbReference type="EMBL" id="PYAL01000006">
    <property type="protein sequence ID" value="RXN86029.1"/>
    <property type="molecule type" value="Genomic_DNA"/>
</dbReference>
<evidence type="ECO:0000256" key="4">
    <source>
        <dbReference type="ARBA" id="ARBA00016084"/>
    </source>
</evidence>
<accession>A0A4Q1HG11</accession>
<comment type="subcellular location">
    <subcellularLocation>
        <location evidence="1">Cell membrane</location>
        <topology evidence="1">Multi-pass membrane protein</topology>
    </subcellularLocation>
</comment>
<keyword evidence="5 11" id="KW-1003">Cell membrane</keyword>
<keyword evidence="7" id="KW-0016">Alginate biosynthesis</keyword>
<evidence type="ECO:0000256" key="10">
    <source>
        <dbReference type="ARBA" id="ARBA00031030"/>
    </source>
</evidence>
<keyword evidence="6 12" id="KW-0812">Transmembrane</keyword>
<dbReference type="RefSeq" id="WP_129152198.1">
    <property type="nucleotide sequence ID" value="NZ_JBHSDO010000017.1"/>
</dbReference>
<evidence type="ECO:0000256" key="2">
    <source>
        <dbReference type="ARBA" id="ARBA00005182"/>
    </source>
</evidence>
<dbReference type="GO" id="GO:0016746">
    <property type="term" value="F:acyltransferase activity"/>
    <property type="evidence" value="ECO:0007669"/>
    <property type="project" value="UniProtKB-KW"/>
</dbReference>
<evidence type="ECO:0000313" key="14">
    <source>
        <dbReference type="Proteomes" id="UP000290849"/>
    </source>
</evidence>
<gene>
    <name evidence="13" type="ORF">C7R54_19945</name>
</gene>
<protein>
    <recommendedName>
        <fullName evidence="4">Probable alginate O-acetylase AlgI</fullName>
    </recommendedName>
    <alternativeName>
        <fullName evidence="10">Alginate biosynthesis protein AlgI</fullName>
    </alternativeName>
</protein>
<feature type="transmembrane region" description="Helical" evidence="12">
    <location>
        <begin position="414"/>
        <end position="434"/>
    </location>
</feature>